<evidence type="ECO:0000313" key="5">
    <source>
        <dbReference type="Proteomes" id="UP000001591"/>
    </source>
</evidence>
<dbReference type="STRING" id="414684.RC1_4004"/>
<dbReference type="AlphaFoldDB" id="B6IYH1"/>
<dbReference type="InterPro" id="IPR003715">
    <property type="entry name" value="Poly_export_N"/>
</dbReference>
<feature type="domain" description="Soluble ligand binding" evidence="3">
    <location>
        <begin position="118"/>
        <end position="164"/>
    </location>
</feature>
<evidence type="ECO:0000256" key="1">
    <source>
        <dbReference type="ARBA" id="ARBA00022729"/>
    </source>
</evidence>
<dbReference type="HOGENOM" id="CLU_038343_5_1_5"/>
<feature type="domain" description="Polysaccharide export protein N-terminal" evidence="2">
    <location>
        <begin position="37"/>
        <end position="112"/>
    </location>
</feature>
<dbReference type="InterPro" id="IPR019554">
    <property type="entry name" value="Soluble_ligand-bd"/>
</dbReference>
<keyword evidence="1" id="KW-0732">Signal</keyword>
<name>B6IYH1_RHOCS</name>
<dbReference type="PANTHER" id="PTHR33619">
    <property type="entry name" value="POLYSACCHARIDE EXPORT PROTEIN GFCE-RELATED"/>
    <property type="match status" value="1"/>
</dbReference>
<dbReference type="PANTHER" id="PTHR33619:SF3">
    <property type="entry name" value="POLYSACCHARIDE EXPORT PROTEIN GFCE-RELATED"/>
    <property type="match status" value="1"/>
</dbReference>
<proteinExistence type="predicted"/>
<dbReference type="Gene3D" id="3.30.1950.10">
    <property type="entry name" value="wza like domain"/>
    <property type="match status" value="1"/>
</dbReference>
<keyword evidence="5" id="KW-1185">Reference proteome</keyword>
<evidence type="ECO:0000259" key="3">
    <source>
        <dbReference type="Pfam" id="PF10531"/>
    </source>
</evidence>
<dbReference type="RefSeq" id="WP_012569118.1">
    <property type="nucleotide sequence ID" value="NC_011420.2"/>
</dbReference>
<dbReference type="Proteomes" id="UP000001591">
    <property type="component" value="Chromosome"/>
</dbReference>
<organism evidence="4 5">
    <name type="scientific">Rhodospirillum centenum (strain ATCC 51521 / SW)</name>
    <dbReference type="NCBI Taxonomy" id="414684"/>
    <lineage>
        <taxon>Bacteria</taxon>
        <taxon>Pseudomonadati</taxon>
        <taxon>Pseudomonadota</taxon>
        <taxon>Alphaproteobacteria</taxon>
        <taxon>Rhodospirillales</taxon>
        <taxon>Rhodospirillaceae</taxon>
        <taxon>Rhodospirillum</taxon>
    </lineage>
</organism>
<dbReference type="eggNOG" id="COG1596">
    <property type="taxonomic scope" value="Bacteria"/>
</dbReference>
<gene>
    <name evidence="4" type="ordered locus">RC1_4004</name>
</gene>
<dbReference type="Pfam" id="PF02563">
    <property type="entry name" value="Poly_export"/>
    <property type="match status" value="1"/>
</dbReference>
<reference evidence="4 5" key="1">
    <citation type="journal article" date="2010" name="BMC Genomics">
        <title>Metabolic flexibility revealed in the genome of the cyst-forming alpha-1 proteobacterium Rhodospirillum centenum.</title>
        <authorList>
            <person name="Lu Y.K."/>
            <person name="Marden J."/>
            <person name="Han M."/>
            <person name="Swingley W.D."/>
            <person name="Mastrian S.D."/>
            <person name="Chowdhury S.R."/>
            <person name="Hao J."/>
            <person name="Helmy T."/>
            <person name="Kim S."/>
            <person name="Kurdoglu A.A."/>
            <person name="Matthies H.J."/>
            <person name="Rollo D."/>
            <person name="Stothard P."/>
            <person name="Blankenship R.E."/>
            <person name="Bauer C.E."/>
            <person name="Touchman J.W."/>
        </authorList>
    </citation>
    <scope>NUCLEOTIDE SEQUENCE [LARGE SCALE GENOMIC DNA]</scope>
    <source>
        <strain evidence="5">ATCC 51521 / SW</strain>
    </source>
</reference>
<evidence type="ECO:0000259" key="2">
    <source>
        <dbReference type="Pfam" id="PF02563"/>
    </source>
</evidence>
<protein>
    <submittedName>
        <fullName evidence="4">Polysaccharide biosynthesis</fullName>
    </submittedName>
</protein>
<dbReference type="Pfam" id="PF10531">
    <property type="entry name" value="SLBB"/>
    <property type="match status" value="1"/>
</dbReference>
<evidence type="ECO:0000313" key="4">
    <source>
        <dbReference type="EMBL" id="ACJ01345.1"/>
    </source>
</evidence>
<dbReference type="Gene3D" id="3.10.560.10">
    <property type="entry name" value="Outer membrane lipoprotein wza domain like"/>
    <property type="match status" value="1"/>
</dbReference>
<sequence>MLEILLQSGRRRSDLFRCILMLFFLPVLFLGATIPVASAAEYRLGSGDKLRVAVFAEPDLSGEFEVEGAGIISLPLIGQLKAGGLTPRELERAIAEKLADGYLVNPRVSVEVMNYRPFFILGEVNSPGSYAYVNGMTVLNAVALAGGYTYRARKDRIVILRGGRSNDEELASEATEVLPGDIIRIPERLF</sequence>
<dbReference type="GO" id="GO:0015159">
    <property type="term" value="F:polysaccharide transmembrane transporter activity"/>
    <property type="evidence" value="ECO:0007669"/>
    <property type="project" value="InterPro"/>
</dbReference>
<dbReference type="InterPro" id="IPR049712">
    <property type="entry name" value="Poly_export"/>
</dbReference>
<accession>B6IYH1</accession>
<dbReference type="KEGG" id="rce:RC1_4004"/>
<dbReference type="EMBL" id="CP000613">
    <property type="protein sequence ID" value="ACJ01345.1"/>
    <property type="molecule type" value="Genomic_DNA"/>
</dbReference>